<comment type="subcellular location">
    <subcellularLocation>
        <location evidence="1">Virion</location>
    </subcellularLocation>
</comment>
<dbReference type="Proteomes" id="UP000217428">
    <property type="component" value="Segment"/>
</dbReference>
<reference evidence="5 6" key="1">
    <citation type="journal article" date="2017" name="Virus Genes">
        <title>Characterization of Eptesipoxvirus, a novel poxvirus from a microchiropteran bat.</title>
        <authorList>
            <person name="Tu S.L."/>
            <person name="Nakazawa Y."/>
            <person name="Gao J."/>
            <person name="Wilkins K."/>
            <person name="Gallardo-Romero N."/>
            <person name="Li Y."/>
            <person name="Emerson G.L."/>
            <person name="Carroll D.S."/>
            <person name="Upton C."/>
        </authorList>
    </citation>
    <scope>NUCLEOTIDE SEQUENCE [LARGE SCALE GENOMIC DNA]</scope>
    <source>
        <strain evidence="5 6">Washington</strain>
    </source>
</reference>
<evidence type="ECO:0000256" key="4">
    <source>
        <dbReference type="ARBA" id="ARBA00024939"/>
    </source>
</evidence>
<dbReference type="GO" id="GO:0044423">
    <property type="term" value="C:virion component"/>
    <property type="evidence" value="ECO:0007669"/>
    <property type="project" value="UniProtKB-KW"/>
</dbReference>
<evidence type="ECO:0000256" key="2">
    <source>
        <dbReference type="ARBA" id="ARBA00022844"/>
    </source>
</evidence>
<dbReference type="InterPro" id="IPR006791">
    <property type="entry name" value="Pox_D2"/>
</dbReference>
<dbReference type="OrthoDB" id="13308at10239"/>
<gene>
    <name evidence="5" type="ORF">EPTV-WA-084</name>
</gene>
<evidence type="ECO:0000256" key="3">
    <source>
        <dbReference type="ARBA" id="ARBA00022921"/>
    </source>
</evidence>
<sequence>MDLNFKKITNLLQTENVIFPHEIDQLLNEKYIIIERSNDNKIIALHIYNNIARFDNNTIFQIIKYIYKNNTNVINALFPNKNFYLNLNELCPIKTITLYSNTIHNNEIINPITILIDIFNSFNYGIKNKKLPYYYSSFRKYINNIIT</sequence>
<comment type="function">
    <text evidence="4">Late protein which is part of a large complex required for early virion morphogenesis. This complex participates in the formation of virosomes and the incorporation of virosomal contents into nascent immature virions.</text>
</comment>
<evidence type="ECO:0000313" key="6">
    <source>
        <dbReference type="Proteomes" id="UP000217428"/>
    </source>
</evidence>
<organism evidence="5 6">
    <name type="scientific">Eptesipox virus</name>
    <dbReference type="NCBI Taxonomy" id="1329402"/>
    <lineage>
        <taxon>Viruses</taxon>
        <taxon>Varidnaviria</taxon>
        <taxon>Bamfordvirae</taxon>
        <taxon>Nucleocytoviricota</taxon>
        <taxon>Pokkesviricetes</taxon>
        <taxon>Chitovirales</taxon>
        <taxon>Poxviridae</taxon>
        <taxon>Chordopoxvirinae</taxon>
        <taxon>Vespertilionpoxvirus</taxon>
        <taxon>Vespertilionpoxvirus eptesipox</taxon>
    </lineage>
</organism>
<keyword evidence="6" id="KW-1185">Reference proteome</keyword>
<dbReference type="Pfam" id="PF04701">
    <property type="entry name" value="Pox_D2"/>
    <property type="match status" value="1"/>
</dbReference>
<name>A0A220T6E6_9POXV</name>
<evidence type="ECO:0000313" key="5">
    <source>
        <dbReference type="EMBL" id="ASK51285.1"/>
    </source>
</evidence>
<keyword evidence="2" id="KW-0946">Virion</keyword>
<dbReference type="EMBL" id="KY747497">
    <property type="protein sequence ID" value="ASK51285.1"/>
    <property type="molecule type" value="Genomic_DNA"/>
</dbReference>
<proteinExistence type="predicted"/>
<evidence type="ECO:0000256" key="1">
    <source>
        <dbReference type="ARBA" id="ARBA00004328"/>
    </source>
</evidence>
<accession>A0A220T6E6</accession>
<keyword evidence="3" id="KW-0426">Late protein</keyword>
<protein>
    <submittedName>
        <fullName evidence="5">Virion core protein</fullName>
    </submittedName>
</protein>